<evidence type="ECO:0000256" key="3">
    <source>
        <dbReference type="ARBA" id="ARBA00012741"/>
    </source>
</evidence>
<feature type="non-terminal residue" evidence="8">
    <location>
        <position position="492"/>
    </location>
</feature>
<keyword evidence="6" id="KW-0732">Signal</keyword>
<evidence type="ECO:0000256" key="4">
    <source>
        <dbReference type="ARBA" id="ARBA00023180"/>
    </source>
</evidence>
<feature type="signal peptide" evidence="6">
    <location>
        <begin position="1"/>
        <end position="18"/>
    </location>
</feature>
<keyword evidence="5" id="KW-0326">Glycosidase</keyword>
<evidence type="ECO:0000256" key="2">
    <source>
        <dbReference type="ARBA" id="ARBA00008061"/>
    </source>
</evidence>
<dbReference type="eggNOG" id="KOG0471">
    <property type="taxonomic scope" value="Eukaryota"/>
</dbReference>
<dbReference type="Gene3D" id="3.90.400.10">
    <property type="entry name" value="Oligo-1,6-glucosidase, Domain 2"/>
    <property type="match status" value="1"/>
</dbReference>
<protein>
    <recommendedName>
        <fullName evidence="3">alpha-glucosidase</fullName>
        <ecNumber evidence="3">3.2.1.20</ecNumber>
    </recommendedName>
</protein>
<dbReference type="PANTHER" id="PTHR10357">
    <property type="entry name" value="ALPHA-AMYLASE FAMILY MEMBER"/>
    <property type="match status" value="1"/>
</dbReference>
<keyword evidence="4" id="KW-0325">Glycoprotein</keyword>
<name>A0A067R3K1_ZOONE</name>
<dbReference type="AlphaFoldDB" id="A0A067R3K1"/>
<dbReference type="InterPro" id="IPR045857">
    <property type="entry name" value="O16G_dom_2"/>
</dbReference>
<sequence>MRILWCLVSLVIIAGVSPYPEQPEAELDWWQTTVFYQIYPLSFKDSSGGGVGDLLGIAEKLEHLKDLGVGGVWLSPIFKSAMADFGYDISDFRDIDPVFGTLAHLDVLLIIANLSDIRVILDFVPNHSSDEHEWFVRSLQREEPFTNYYTWHDGRVDTAGNRIPPNNWQSVFGGPAWTWRPERNQYYLHQFDPKQPDLNYGNPLVVEEMKNVLRYWLDKGVDGFRVDAVPHLFEGPIDAPDSETSAPTHLPETYEMVAEWRKVMDEKSVEYGRTKVLMLETYGTINQTMGYYGTDDAPGGHFPFNFRLITDINKLSTAEDFSRTINEYLDVMTDGRTPNWVLGNHDQHRVASRFSRELVDGLNFLAHLLPGIGVTYNGEEIGMENTLITWEQCQDPQGINAGPDHYLEATRDLERTPFQWDNSTSAGFSSNETTWLPVNENYKELNLEVQKTAAKSHYKVYKQITELRKTRTIQLGGCQVAALSENVLAFTR</sequence>
<keyword evidence="9" id="KW-1185">Reference proteome</keyword>
<dbReference type="EC" id="3.2.1.20" evidence="3"/>
<dbReference type="OMA" id="DIRIHEW"/>
<gene>
    <name evidence="8" type="ORF">L798_08935</name>
</gene>
<keyword evidence="5" id="KW-0378">Hydrolase</keyword>
<comment type="catalytic activity">
    <reaction evidence="1">
        <text>Hydrolysis of terminal, non-reducing (1-&gt;4)-linked alpha-D-glucose residues with release of alpha-D-glucose.</text>
        <dbReference type="EC" id="3.2.1.20"/>
    </reaction>
</comment>
<proteinExistence type="inferred from homology"/>
<feature type="domain" description="Glycosyl hydrolase family 13 catalytic" evidence="7">
    <location>
        <begin position="37"/>
        <end position="415"/>
    </location>
</feature>
<evidence type="ECO:0000259" key="7">
    <source>
        <dbReference type="SMART" id="SM00642"/>
    </source>
</evidence>
<feature type="chain" id="PRO_5001648327" description="alpha-glucosidase" evidence="6">
    <location>
        <begin position="19"/>
        <end position="492"/>
    </location>
</feature>
<dbReference type="Gene3D" id="3.20.20.80">
    <property type="entry name" value="Glycosidases"/>
    <property type="match status" value="1"/>
</dbReference>
<dbReference type="Proteomes" id="UP000027135">
    <property type="component" value="Unassembled WGS sequence"/>
</dbReference>
<dbReference type="PANTHER" id="PTHR10357:SF179">
    <property type="entry name" value="NEUTRAL AND BASIC AMINO ACID TRANSPORT PROTEIN RBAT"/>
    <property type="match status" value="1"/>
</dbReference>
<evidence type="ECO:0000313" key="8">
    <source>
        <dbReference type="EMBL" id="KDR16662.1"/>
    </source>
</evidence>
<evidence type="ECO:0000256" key="5">
    <source>
        <dbReference type="ARBA" id="ARBA00023295"/>
    </source>
</evidence>
<dbReference type="Pfam" id="PF00128">
    <property type="entry name" value="Alpha-amylase"/>
    <property type="match status" value="1"/>
</dbReference>
<dbReference type="GO" id="GO:0005975">
    <property type="term" value="P:carbohydrate metabolic process"/>
    <property type="evidence" value="ECO:0007669"/>
    <property type="project" value="InterPro"/>
</dbReference>
<dbReference type="SMART" id="SM00642">
    <property type="entry name" value="Aamy"/>
    <property type="match status" value="1"/>
</dbReference>
<accession>A0A067R3K1</accession>
<comment type="similarity">
    <text evidence="2">Belongs to the glycosyl hydrolase 13 family.</text>
</comment>
<dbReference type="FunFam" id="3.90.400.10:FF:000001">
    <property type="entry name" value="Maltase A3, isoform A"/>
    <property type="match status" value="1"/>
</dbReference>
<dbReference type="InterPro" id="IPR017853">
    <property type="entry name" value="GH"/>
</dbReference>
<dbReference type="CDD" id="cd11328">
    <property type="entry name" value="AmyAc_maltase"/>
    <property type="match status" value="1"/>
</dbReference>
<dbReference type="InterPro" id="IPR006047">
    <property type="entry name" value="GH13_cat_dom"/>
</dbReference>
<dbReference type="GO" id="GO:0004558">
    <property type="term" value="F:alpha-1,4-glucosidase activity"/>
    <property type="evidence" value="ECO:0007669"/>
    <property type="project" value="UniProtKB-EC"/>
</dbReference>
<dbReference type="EMBL" id="KK852780">
    <property type="protein sequence ID" value="KDR16662.1"/>
    <property type="molecule type" value="Genomic_DNA"/>
</dbReference>
<evidence type="ECO:0000313" key="9">
    <source>
        <dbReference type="Proteomes" id="UP000027135"/>
    </source>
</evidence>
<dbReference type="InParanoid" id="A0A067R3K1"/>
<dbReference type="STRING" id="136037.A0A067R3K1"/>
<organism evidence="8 9">
    <name type="scientific">Zootermopsis nevadensis</name>
    <name type="common">Dampwood termite</name>
    <dbReference type="NCBI Taxonomy" id="136037"/>
    <lineage>
        <taxon>Eukaryota</taxon>
        <taxon>Metazoa</taxon>
        <taxon>Ecdysozoa</taxon>
        <taxon>Arthropoda</taxon>
        <taxon>Hexapoda</taxon>
        <taxon>Insecta</taxon>
        <taxon>Pterygota</taxon>
        <taxon>Neoptera</taxon>
        <taxon>Polyneoptera</taxon>
        <taxon>Dictyoptera</taxon>
        <taxon>Blattodea</taxon>
        <taxon>Blattoidea</taxon>
        <taxon>Termitoidae</taxon>
        <taxon>Termopsidae</taxon>
        <taxon>Zootermopsis</taxon>
    </lineage>
</organism>
<evidence type="ECO:0000256" key="1">
    <source>
        <dbReference type="ARBA" id="ARBA00001657"/>
    </source>
</evidence>
<reference evidence="8 9" key="1">
    <citation type="journal article" date="2014" name="Nat. Commun.">
        <title>Molecular traces of alternative social organization in a termite genome.</title>
        <authorList>
            <person name="Terrapon N."/>
            <person name="Li C."/>
            <person name="Robertson H.M."/>
            <person name="Ji L."/>
            <person name="Meng X."/>
            <person name="Booth W."/>
            <person name="Chen Z."/>
            <person name="Childers C.P."/>
            <person name="Glastad K.M."/>
            <person name="Gokhale K."/>
            <person name="Gowin J."/>
            <person name="Gronenberg W."/>
            <person name="Hermansen R.A."/>
            <person name="Hu H."/>
            <person name="Hunt B.G."/>
            <person name="Huylmans A.K."/>
            <person name="Khalil S.M."/>
            <person name="Mitchell R.D."/>
            <person name="Munoz-Torres M.C."/>
            <person name="Mustard J.A."/>
            <person name="Pan H."/>
            <person name="Reese J.T."/>
            <person name="Scharf M.E."/>
            <person name="Sun F."/>
            <person name="Vogel H."/>
            <person name="Xiao J."/>
            <person name="Yang W."/>
            <person name="Yang Z."/>
            <person name="Yang Z."/>
            <person name="Zhou J."/>
            <person name="Zhu J."/>
            <person name="Brent C.S."/>
            <person name="Elsik C.G."/>
            <person name="Goodisman M.A."/>
            <person name="Liberles D.A."/>
            <person name="Roe R.M."/>
            <person name="Vargo E.L."/>
            <person name="Vilcinskas A."/>
            <person name="Wang J."/>
            <person name="Bornberg-Bauer E."/>
            <person name="Korb J."/>
            <person name="Zhang G."/>
            <person name="Liebig J."/>
        </authorList>
    </citation>
    <scope>NUCLEOTIDE SEQUENCE [LARGE SCALE GENOMIC DNA]</scope>
    <source>
        <tissue evidence="8">Whole organism</tissue>
    </source>
</reference>
<evidence type="ECO:0000256" key="6">
    <source>
        <dbReference type="SAM" id="SignalP"/>
    </source>
</evidence>
<dbReference type="SUPFAM" id="SSF51445">
    <property type="entry name" value="(Trans)glycosidases"/>
    <property type="match status" value="1"/>
</dbReference>